<feature type="compositionally biased region" description="Basic and acidic residues" evidence="1">
    <location>
        <begin position="123"/>
        <end position="164"/>
    </location>
</feature>
<reference evidence="4" key="1">
    <citation type="submission" date="2016-06" db="UniProtKB">
        <authorList>
            <consortium name="WormBaseParasite"/>
        </authorList>
    </citation>
    <scope>IDENTIFICATION</scope>
</reference>
<feature type="compositionally biased region" description="Basic and acidic residues" evidence="1">
    <location>
        <begin position="174"/>
        <end position="197"/>
    </location>
</feature>
<reference evidence="2 3" key="2">
    <citation type="submission" date="2018-11" db="EMBL/GenBank/DDBJ databases">
        <authorList>
            <consortium name="Pathogen Informatics"/>
        </authorList>
    </citation>
    <scope>NUCLEOTIDE SEQUENCE [LARGE SCALE GENOMIC DNA]</scope>
    <source>
        <strain evidence="2">Dakar</strain>
        <strain evidence="3">Dakar, Senegal</strain>
    </source>
</reference>
<protein>
    <submittedName>
        <fullName evidence="4">Phosphodiesterase I</fullName>
    </submittedName>
</protein>
<dbReference type="EMBL" id="UZAK01038188">
    <property type="protein sequence ID" value="VDP60598.1"/>
    <property type="molecule type" value="Genomic_DNA"/>
</dbReference>
<keyword evidence="3" id="KW-1185">Reference proteome</keyword>
<proteinExistence type="predicted"/>
<evidence type="ECO:0000313" key="2">
    <source>
        <dbReference type="EMBL" id="VDP60598.1"/>
    </source>
</evidence>
<dbReference type="STRING" id="6186.A0A183KLR4"/>
<dbReference type="WBParaSite" id="SCUD_0001598201-mRNA-1">
    <property type="protein sequence ID" value="SCUD_0001598201-mRNA-1"/>
    <property type="gene ID" value="SCUD_0001598201"/>
</dbReference>
<sequence length="310" mass="35365">MCILSSLAASLREAQSIKRNQIEQGHKIFQEYVTNLKERKAKGLFNEDKQYDETLKLAEYDVNSDSSSSSSSSSNDNNDNDNEGSIQTNEENVDSHLSVGEEKQALNEPSSSSIDSNQQSFTHDNDNTLIEHEASSLSDTESHEKKASEYDGHHVGDEDSHMDYDESNVAVTDKQLDDESHHEIPETPSPDEKPVIKDSNYKGVHLNQCNDYLSILKTSEFIRKLFQSRAFHLAPQLCRQMPWYGRGWGESALPLEILSHGYVALYSRWWIRRVYLGELENPEFKPMVHIGFRILKEQMAYEPIVGHLLL</sequence>
<dbReference type="Proteomes" id="UP000279833">
    <property type="component" value="Unassembled WGS sequence"/>
</dbReference>
<evidence type="ECO:0000313" key="3">
    <source>
        <dbReference type="Proteomes" id="UP000279833"/>
    </source>
</evidence>
<feature type="region of interest" description="Disordered" evidence="1">
    <location>
        <begin position="62"/>
        <end position="197"/>
    </location>
</feature>
<feature type="compositionally biased region" description="Low complexity" evidence="1">
    <location>
        <begin position="110"/>
        <end position="120"/>
    </location>
</feature>
<feature type="compositionally biased region" description="Low complexity" evidence="1">
    <location>
        <begin position="63"/>
        <end position="77"/>
    </location>
</feature>
<accession>A0A183KLR4</accession>
<gene>
    <name evidence="2" type="ORF">SCUD_LOCUS15979</name>
</gene>
<evidence type="ECO:0000256" key="1">
    <source>
        <dbReference type="SAM" id="MobiDB-lite"/>
    </source>
</evidence>
<evidence type="ECO:0000313" key="4">
    <source>
        <dbReference type="WBParaSite" id="SCUD_0001598201-mRNA-1"/>
    </source>
</evidence>
<name>A0A183KLR4_9TREM</name>
<organism evidence="4">
    <name type="scientific">Schistosoma curassoni</name>
    <dbReference type="NCBI Taxonomy" id="6186"/>
    <lineage>
        <taxon>Eukaryota</taxon>
        <taxon>Metazoa</taxon>
        <taxon>Spiralia</taxon>
        <taxon>Lophotrochozoa</taxon>
        <taxon>Platyhelminthes</taxon>
        <taxon>Trematoda</taxon>
        <taxon>Digenea</taxon>
        <taxon>Strigeidida</taxon>
        <taxon>Schistosomatoidea</taxon>
        <taxon>Schistosomatidae</taxon>
        <taxon>Schistosoma</taxon>
    </lineage>
</organism>
<dbReference type="AlphaFoldDB" id="A0A183KLR4"/>